<sequence length="179" mass="21084">MVLIKMVYTFIHSFKGVWKDKYTKAEIWHHVLYFGTSPLAPLIEAGLYTNNFRNQFNEGKEKLKDRKVTGKYPKLTEVNSGKKAILRGLNLLIGTLLQYFAYQVIICKFNAMGDAHHEWIHKELLTYNFSVRIVQLTHHWFNSRIFFVKPVYAPPKIESEFEPVLESDDLKEKDKEKMN</sequence>
<evidence type="ECO:0000313" key="1">
    <source>
        <dbReference type="EMBL" id="KAJ5072979.1"/>
    </source>
</evidence>
<dbReference type="Proteomes" id="UP001149090">
    <property type="component" value="Unassembled WGS sequence"/>
</dbReference>
<dbReference type="AlphaFoldDB" id="A0A9Q0LIE1"/>
<gene>
    <name evidence="1" type="ORF">M0811_09193</name>
</gene>
<name>A0A9Q0LIE1_ANAIG</name>
<proteinExistence type="predicted"/>
<accession>A0A9Q0LIE1</accession>
<dbReference type="EMBL" id="JAPDFW010000078">
    <property type="protein sequence ID" value="KAJ5072979.1"/>
    <property type="molecule type" value="Genomic_DNA"/>
</dbReference>
<organism evidence="1 2">
    <name type="scientific">Anaeramoeba ignava</name>
    <name type="common">Anaerobic marine amoeba</name>
    <dbReference type="NCBI Taxonomy" id="1746090"/>
    <lineage>
        <taxon>Eukaryota</taxon>
        <taxon>Metamonada</taxon>
        <taxon>Anaeramoebidae</taxon>
        <taxon>Anaeramoeba</taxon>
    </lineage>
</organism>
<reference evidence="1" key="1">
    <citation type="submission" date="2022-10" db="EMBL/GenBank/DDBJ databases">
        <title>Novel sulphate-reducing endosymbionts in the free-living metamonad Anaeramoeba.</title>
        <authorList>
            <person name="Jerlstrom-Hultqvist J."/>
            <person name="Cepicka I."/>
            <person name="Gallot-Lavallee L."/>
            <person name="Salas-Leiva D."/>
            <person name="Curtis B.A."/>
            <person name="Zahonova K."/>
            <person name="Pipaliya S."/>
            <person name="Dacks J."/>
            <person name="Roger A.J."/>
        </authorList>
    </citation>
    <scope>NUCLEOTIDE SEQUENCE</scope>
    <source>
        <strain evidence="1">BMAN</strain>
    </source>
</reference>
<comment type="caution">
    <text evidence="1">The sequence shown here is derived from an EMBL/GenBank/DDBJ whole genome shotgun (WGS) entry which is preliminary data.</text>
</comment>
<keyword evidence="2" id="KW-1185">Reference proteome</keyword>
<protein>
    <submittedName>
        <fullName evidence="1">Uncharacterized protein</fullName>
    </submittedName>
</protein>
<evidence type="ECO:0000313" key="2">
    <source>
        <dbReference type="Proteomes" id="UP001149090"/>
    </source>
</evidence>